<dbReference type="RefSeq" id="WP_015148072.1">
    <property type="nucleotide sequence ID" value="NC_019693.1"/>
</dbReference>
<dbReference type="EMBL" id="CP003607">
    <property type="protein sequence ID" value="AFY81428.1"/>
    <property type="molecule type" value="Genomic_DNA"/>
</dbReference>
<name>K9TGB3_9CYAN</name>
<evidence type="ECO:0008006" key="4">
    <source>
        <dbReference type="Google" id="ProtNLM"/>
    </source>
</evidence>
<reference evidence="2 3" key="1">
    <citation type="submission" date="2012-06" db="EMBL/GenBank/DDBJ databases">
        <title>Finished chromosome of genome of Oscillatoria acuminata PCC 6304.</title>
        <authorList>
            <consortium name="US DOE Joint Genome Institute"/>
            <person name="Gugger M."/>
            <person name="Coursin T."/>
            <person name="Rippka R."/>
            <person name="Tandeau De Marsac N."/>
            <person name="Huntemann M."/>
            <person name="Wei C.-L."/>
            <person name="Han J."/>
            <person name="Detter J.C."/>
            <person name="Han C."/>
            <person name="Tapia R."/>
            <person name="Davenport K."/>
            <person name="Daligault H."/>
            <person name="Erkkila T."/>
            <person name="Gu W."/>
            <person name="Munk A.C.C."/>
            <person name="Teshima H."/>
            <person name="Xu Y."/>
            <person name="Chain P."/>
            <person name="Chen A."/>
            <person name="Krypides N."/>
            <person name="Mavromatis K."/>
            <person name="Markowitz V."/>
            <person name="Szeto E."/>
            <person name="Ivanova N."/>
            <person name="Mikhailova N."/>
            <person name="Ovchinnikova G."/>
            <person name="Pagani I."/>
            <person name="Pati A."/>
            <person name="Goodwin L."/>
            <person name="Peters L."/>
            <person name="Pitluck S."/>
            <person name="Woyke T."/>
            <person name="Kerfeld C."/>
        </authorList>
    </citation>
    <scope>NUCLEOTIDE SEQUENCE [LARGE SCALE GENOMIC DNA]</scope>
    <source>
        <strain evidence="2 3">PCC 6304</strain>
    </source>
</reference>
<feature type="signal peptide" evidence="1">
    <location>
        <begin position="1"/>
        <end position="27"/>
    </location>
</feature>
<dbReference type="OrthoDB" id="461554at2"/>
<dbReference type="InterPro" id="IPR025478">
    <property type="entry name" value="COP23"/>
</dbReference>
<keyword evidence="3" id="KW-1185">Reference proteome</keyword>
<sequence>MKLKIMGSILLTGVAASAATVAFPSYAQSNFKQEQQTKIFECQIIQGNYTTTMNHNNQSYPMIVWQNNQLVYDNDGVYDNDEVNIISAAQRCESVSNRINNVYTNYQFSNSQFGSILNYGRVSLQVPIEGELKLISPTVICAGESPCDQENMLFTLSGSNAQNPAQTMNQFVSLLNNPGEYEAIIE</sequence>
<dbReference type="KEGG" id="oac:Oscil6304_1747"/>
<proteinExistence type="predicted"/>
<protein>
    <recommendedName>
        <fullName evidence="4">Circadian oscillating protein COP23</fullName>
    </recommendedName>
</protein>
<organism evidence="2 3">
    <name type="scientific">Oscillatoria acuminata PCC 6304</name>
    <dbReference type="NCBI Taxonomy" id="56110"/>
    <lineage>
        <taxon>Bacteria</taxon>
        <taxon>Bacillati</taxon>
        <taxon>Cyanobacteriota</taxon>
        <taxon>Cyanophyceae</taxon>
        <taxon>Oscillatoriophycideae</taxon>
        <taxon>Oscillatoriales</taxon>
        <taxon>Oscillatoriaceae</taxon>
        <taxon>Oscillatoria</taxon>
    </lineage>
</organism>
<keyword evidence="1" id="KW-0732">Signal</keyword>
<dbReference type="AlphaFoldDB" id="K9TGB3"/>
<gene>
    <name evidence="2" type="ORF">Oscil6304_1747</name>
</gene>
<accession>K9TGB3</accession>
<dbReference type="HOGENOM" id="CLU_1453087_0_0_3"/>
<evidence type="ECO:0000313" key="3">
    <source>
        <dbReference type="Proteomes" id="UP000010367"/>
    </source>
</evidence>
<evidence type="ECO:0000256" key="1">
    <source>
        <dbReference type="SAM" id="SignalP"/>
    </source>
</evidence>
<feature type="chain" id="PRO_5003935846" description="Circadian oscillating protein COP23" evidence="1">
    <location>
        <begin position="28"/>
        <end position="186"/>
    </location>
</feature>
<evidence type="ECO:0000313" key="2">
    <source>
        <dbReference type="EMBL" id="AFY81428.1"/>
    </source>
</evidence>
<dbReference type="Proteomes" id="UP000010367">
    <property type="component" value="Chromosome"/>
</dbReference>
<dbReference type="InParanoid" id="K9TGB3"/>
<dbReference type="Pfam" id="PF14218">
    <property type="entry name" value="COP23"/>
    <property type="match status" value="1"/>
</dbReference>